<dbReference type="STRING" id="71717.A0A4Y7SVU3"/>
<sequence length="526" mass="60367">MSNSSKAYWTTSIAGVDDLPPCPKDIPEPLYAELMFSQNPYCLACKGEEGDISVFAEVRTRLCDGCALKEFKFWHLNSIKDVDPALVQVVPSTQARLAPNEKNQQEHYHDRAYYPSSYDYQLQKRLDEKLRGLQQGDERNDWLEKKKSEYREIKAHADSCERFWEIQKREEEQRREQIRRSRAAEIEARLGALGWGEELRDSGGFVLRDHDLVEMEHPLTDSEWDQIKGDLEACLYQTRIEIAAQSRERQMGERIRKYIQPAYMECIVAQVPNPIFPLIPEVALMDEFRTVLESVPLDEDILAGAFDDAIAKLPKLVAQWKGSLDDALLDILRQSTTYSGQDLPEDVLWYASSIFKCQGCKAPLSYPTVLAHQCFFSSPLSRWVGRRRSGAESRVKKGLFTDEKSETTTDLVLENYTLYSLWEPGNLLAFHEPAHLHTMSLLDLLGLDRATSYREMLERNPASSKSKDDDLPAMPKGVRLCGWAPNHEFQIYQEFVMRDVFLTDSEDSYKCLCVIKLPKGTPLDGR</sequence>
<comment type="caution">
    <text evidence="1">The sequence shown here is derived from an EMBL/GenBank/DDBJ whole genome shotgun (WGS) entry which is preliminary data.</text>
</comment>
<dbReference type="AlphaFoldDB" id="A0A4Y7SVU3"/>
<accession>A0A4Y7SVU3</accession>
<protein>
    <submittedName>
        <fullName evidence="1">Uncharacterized protein</fullName>
    </submittedName>
</protein>
<keyword evidence="2" id="KW-1185">Reference proteome</keyword>
<reference evidence="1 2" key="1">
    <citation type="journal article" date="2019" name="Nat. Ecol. Evol.">
        <title>Megaphylogeny resolves global patterns of mushroom evolution.</title>
        <authorList>
            <person name="Varga T."/>
            <person name="Krizsan K."/>
            <person name="Foldi C."/>
            <person name="Dima B."/>
            <person name="Sanchez-Garcia M."/>
            <person name="Sanchez-Ramirez S."/>
            <person name="Szollosi G.J."/>
            <person name="Szarkandi J.G."/>
            <person name="Papp V."/>
            <person name="Albert L."/>
            <person name="Andreopoulos W."/>
            <person name="Angelini C."/>
            <person name="Antonin V."/>
            <person name="Barry K.W."/>
            <person name="Bougher N.L."/>
            <person name="Buchanan P."/>
            <person name="Buyck B."/>
            <person name="Bense V."/>
            <person name="Catcheside P."/>
            <person name="Chovatia M."/>
            <person name="Cooper J."/>
            <person name="Damon W."/>
            <person name="Desjardin D."/>
            <person name="Finy P."/>
            <person name="Geml J."/>
            <person name="Haridas S."/>
            <person name="Hughes K."/>
            <person name="Justo A."/>
            <person name="Karasinski D."/>
            <person name="Kautmanova I."/>
            <person name="Kiss B."/>
            <person name="Kocsube S."/>
            <person name="Kotiranta H."/>
            <person name="LaButti K.M."/>
            <person name="Lechner B.E."/>
            <person name="Liimatainen K."/>
            <person name="Lipzen A."/>
            <person name="Lukacs Z."/>
            <person name="Mihaltcheva S."/>
            <person name="Morgado L.N."/>
            <person name="Niskanen T."/>
            <person name="Noordeloos M.E."/>
            <person name="Ohm R.A."/>
            <person name="Ortiz-Santana B."/>
            <person name="Ovrebo C."/>
            <person name="Racz N."/>
            <person name="Riley R."/>
            <person name="Savchenko A."/>
            <person name="Shiryaev A."/>
            <person name="Soop K."/>
            <person name="Spirin V."/>
            <person name="Szebenyi C."/>
            <person name="Tomsovsky M."/>
            <person name="Tulloss R.E."/>
            <person name="Uehling J."/>
            <person name="Grigoriev I.V."/>
            <person name="Vagvolgyi C."/>
            <person name="Papp T."/>
            <person name="Martin F.M."/>
            <person name="Miettinen O."/>
            <person name="Hibbett D.S."/>
            <person name="Nagy L.G."/>
        </authorList>
    </citation>
    <scope>NUCLEOTIDE SEQUENCE [LARGE SCALE GENOMIC DNA]</scope>
    <source>
        <strain evidence="1 2">FP101781</strain>
    </source>
</reference>
<dbReference type="Proteomes" id="UP000298030">
    <property type="component" value="Unassembled WGS sequence"/>
</dbReference>
<proteinExistence type="predicted"/>
<organism evidence="1 2">
    <name type="scientific">Coprinellus micaceus</name>
    <name type="common">Glistening ink-cap mushroom</name>
    <name type="synonym">Coprinus micaceus</name>
    <dbReference type="NCBI Taxonomy" id="71717"/>
    <lineage>
        <taxon>Eukaryota</taxon>
        <taxon>Fungi</taxon>
        <taxon>Dikarya</taxon>
        <taxon>Basidiomycota</taxon>
        <taxon>Agaricomycotina</taxon>
        <taxon>Agaricomycetes</taxon>
        <taxon>Agaricomycetidae</taxon>
        <taxon>Agaricales</taxon>
        <taxon>Agaricineae</taxon>
        <taxon>Psathyrellaceae</taxon>
        <taxon>Coprinellus</taxon>
    </lineage>
</organism>
<name>A0A4Y7SVU3_COPMI</name>
<evidence type="ECO:0000313" key="1">
    <source>
        <dbReference type="EMBL" id="TEB25996.1"/>
    </source>
</evidence>
<dbReference type="EMBL" id="QPFP01000052">
    <property type="protein sequence ID" value="TEB25996.1"/>
    <property type="molecule type" value="Genomic_DNA"/>
</dbReference>
<evidence type="ECO:0000313" key="2">
    <source>
        <dbReference type="Proteomes" id="UP000298030"/>
    </source>
</evidence>
<dbReference type="OrthoDB" id="2322499at2759"/>
<gene>
    <name evidence="1" type="ORF">FA13DRAFT_1796075</name>
</gene>